<gene>
    <name evidence="2" type="ORF">PAC_12512</name>
</gene>
<feature type="region of interest" description="Disordered" evidence="1">
    <location>
        <begin position="353"/>
        <end position="372"/>
    </location>
</feature>
<protein>
    <submittedName>
        <fullName evidence="2">Uncharacterized protein</fullName>
    </submittedName>
</protein>
<evidence type="ECO:0000313" key="2">
    <source>
        <dbReference type="EMBL" id="CZR62615.1"/>
    </source>
</evidence>
<accession>A0A1L7XC80</accession>
<reference evidence="2 3" key="1">
    <citation type="submission" date="2016-03" db="EMBL/GenBank/DDBJ databases">
        <authorList>
            <person name="Ploux O."/>
        </authorList>
    </citation>
    <scope>NUCLEOTIDE SEQUENCE [LARGE SCALE GENOMIC DNA]</scope>
    <source>
        <strain evidence="2 3">UAMH 11012</strain>
    </source>
</reference>
<feature type="compositionally biased region" description="Basic and acidic residues" evidence="1">
    <location>
        <begin position="361"/>
        <end position="372"/>
    </location>
</feature>
<evidence type="ECO:0000313" key="3">
    <source>
        <dbReference type="Proteomes" id="UP000184330"/>
    </source>
</evidence>
<dbReference type="Proteomes" id="UP000184330">
    <property type="component" value="Unassembled WGS sequence"/>
</dbReference>
<name>A0A1L7XC80_9HELO</name>
<sequence length="431" mass="48804">MSSLRSYLNSRFASEVTFHPRSCKALEVWSTDQGPISREHDLLPDEIIAWIDQTGPYQPQGSNSEQCNLRLLSIHGVVHLKQMMKGGTNVDSYQEWLREDQMKDQDKMPFARDVFDHLLEAFSLSPDYLYLFSQNKYTPLLITPSNAENECTSIVFQSPSFDSFGTLTLSYNAKTGAILGFLGYNAHDVNTNIIKRLRNALADVAHPLLLPTILFRTWITAFVWENGHATNWVRNVKDITCVVYKPGANPKYLRRIDEAHEDIVNIHNIIHNAMATFVTSSATNLQDALQRIPGFVNDAQMIGLRRSHADMQALMLAWSNTVNCELYVRNHLGERLSMQLQVLYQMMQREDTKSSKMMAESSRRIAEDTRNDSKAMKAIGEQSKRIAEFTQLDSSAMKTIAAVTMIFLPGTAIAVRLLSGPVIRLLEPNRS</sequence>
<proteinExistence type="predicted"/>
<keyword evidence="3" id="KW-1185">Reference proteome</keyword>
<dbReference type="EMBL" id="FJOG01000021">
    <property type="protein sequence ID" value="CZR62615.1"/>
    <property type="molecule type" value="Genomic_DNA"/>
</dbReference>
<dbReference type="AlphaFoldDB" id="A0A1L7XC80"/>
<evidence type="ECO:0000256" key="1">
    <source>
        <dbReference type="SAM" id="MobiDB-lite"/>
    </source>
</evidence>
<organism evidence="2 3">
    <name type="scientific">Phialocephala subalpina</name>
    <dbReference type="NCBI Taxonomy" id="576137"/>
    <lineage>
        <taxon>Eukaryota</taxon>
        <taxon>Fungi</taxon>
        <taxon>Dikarya</taxon>
        <taxon>Ascomycota</taxon>
        <taxon>Pezizomycotina</taxon>
        <taxon>Leotiomycetes</taxon>
        <taxon>Helotiales</taxon>
        <taxon>Mollisiaceae</taxon>
        <taxon>Phialocephala</taxon>
        <taxon>Phialocephala fortinii species complex</taxon>
    </lineage>
</organism>
<dbReference type="OrthoDB" id="3551354at2759"/>